<dbReference type="GO" id="GO:0004803">
    <property type="term" value="F:transposase activity"/>
    <property type="evidence" value="ECO:0007669"/>
    <property type="project" value="InterPro"/>
</dbReference>
<dbReference type="GO" id="GO:0003677">
    <property type="term" value="F:DNA binding"/>
    <property type="evidence" value="ECO:0007669"/>
    <property type="project" value="InterPro"/>
</dbReference>
<gene>
    <name evidence="2" type="ORF">CAPSK01_000650</name>
</gene>
<accession>A0A084Y4E7</accession>
<dbReference type="SUPFAM" id="SSF53098">
    <property type="entry name" value="Ribonuclease H-like"/>
    <property type="match status" value="1"/>
</dbReference>
<dbReference type="STRING" id="1457154.CAPSK01_000650"/>
<dbReference type="InterPro" id="IPR012337">
    <property type="entry name" value="RNaseH-like_sf"/>
</dbReference>
<dbReference type="InterPro" id="IPR047654">
    <property type="entry name" value="IS1634_transpos"/>
</dbReference>
<dbReference type="NCBIfam" id="NF033559">
    <property type="entry name" value="transpos_IS1634"/>
    <property type="match status" value="1"/>
</dbReference>
<reference evidence="2 3" key="1">
    <citation type="submission" date="2014-07" db="EMBL/GenBank/DDBJ databases">
        <title>Expanding our view of genomic diversity in Candidatus Accumulibacter clades.</title>
        <authorList>
            <person name="Skennerton C.T."/>
            <person name="Barr J.J."/>
            <person name="Slater F.R."/>
            <person name="Bond P.L."/>
            <person name="Tyson G.W."/>
        </authorList>
    </citation>
    <scope>NUCLEOTIDE SEQUENCE [LARGE SCALE GENOMIC DNA]</scope>
    <source>
        <strain evidence="3">SK-01</strain>
    </source>
</reference>
<comment type="caution">
    <text evidence="2">The sequence shown here is derived from an EMBL/GenBank/DDBJ whole genome shotgun (WGS) entry which is preliminary data.</text>
</comment>
<dbReference type="PANTHER" id="PTHR34614">
    <property type="match status" value="1"/>
</dbReference>
<sequence>MRKPLAFQPECFHLASHAWMRMVKAFVCQGPCLSLRKCQSQHGRTPKEQAMLQFYMRLGSTVNAAYERAWYTIVGMFIRQTRTGNKATGESYVTYRLVRTERIGGKVRQITLLNLGRHFPIKQEDWPILCSRIEQLLNHTQALIMPLECSESIERAAQRYHGQRVARAPVIASATEGAAGSTSEPRPPADFQEVDVDSLQMTQPRSVGVEHVGLHAASELGLIETLNELGVSGVVQASILGNLIGRMGQPGSELATWNWLQQHSALGELMDVDFLSMSHMSLYRASDVLMKHREVIETRLFSTARTLFDLQETVTLYDLSNTYFEGEAELNRKAKRGRSKEKRSDCPRVTLGLVLDGSGFVRRSQTFAGNVSEPGTLASMLAGLGTPAGALVVMDAGIATDANVAWLVEHGYRYLVVRRGGMRQFDATRSVSIETAGEEWRHLQKELSLDGQELCLYCHSPTRQLKEEAMLAQSCGRFEAGLQQMRDGLQKPKSEKGHDKLLERLGRLKQKSRGASQHYQVNLVTENSGQTVTAITWQKVPVPGTMATHPGVYCLRTNELAWDEEKLWRTYTMLTDLESVFRSLKSELGLRPIYHHKEVRSDGHLFITVLAYQCVQFLRVKLKAAGITDSWASLRDILSVQRRVTATFNQRDGRSLHVRKATVAEPDLLAIYRALGISATPGGIRKLIS</sequence>
<feature type="domain" description="Transposase IS4-like" evidence="1">
    <location>
        <begin position="345"/>
        <end position="612"/>
    </location>
</feature>
<dbReference type="Proteomes" id="UP000019812">
    <property type="component" value="Unassembled WGS sequence"/>
</dbReference>
<dbReference type="AlphaFoldDB" id="A0A084Y4E7"/>
<evidence type="ECO:0000313" key="3">
    <source>
        <dbReference type="Proteomes" id="UP000019812"/>
    </source>
</evidence>
<organism evidence="2 3">
    <name type="scientific">Candidatus Accumulibacter vicinus</name>
    <dbReference type="NCBI Taxonomy" id="2954382"/>
    <lineage>
        <taxon>Bacteria</taxon>
        <taxon>Pseudomonadati</taxon>
        <taxon>Pseudomonadota</taxon>
        <taxon>Betaproteobacteria</taxon>
        <taxon>Candidatus Accumulibacter</taxon>
    </lineage>
</organism>
<evidence type="ECO:0000259" key="1">
    <source>
        <dbReference type="Pfam" id="PF01609"/>
    </source>
</evidence>
<dbReference type="GO" id="GO:0006313">
    <property type="term" value="P:DNA transposition"/>
    <property type="evidence" value="ECO:0007669"/>
    <property type="project" value="InterPro"/>
</dbReference>
<protein>
    <submittedName>
        <fullName evidence="2">Transposase</fullName>
    </submittedName>
</protein>
<proteinExistence type="predicted"/>
<evidence type="ECO:0000313" key="2">
    <source>
        <dbReference type="EMBL" id="KFB69591.1"/>
    </source>
</evidence>
<dbReference type="EMBL" id="JDSS02000011">
    <property type="protein sequence ID" value="KFB69591.1"/>
    <property type="molecule type" value="Genomic_DNA"/>
</dbReference>
<dbReference type="PANTHER" id="PTHR34614:SF2">
    <property type="entry name" value="TRANSPOSASE IS4-LIKE DOMAIN-CONTAINING PROTEIN"/>
    <property type="match status" value="1"/>
</dbReference>
<name>A0A084Y4E7_9PROT</name>
<dbReference type="InterPro" id="IPR002559">
    <property type="entry name" value="Transposase_11"/>
</dbReference>
<dbReference type="Pfam" id="PF01609">
    <property type="entry name" value="DDE_Tnp_1"/>
    <property type="match status" value="1"/>
</dbReference>